<reference evidence="3 4" key="1">
    <citation type="submission" date="2016-10" db="EMBL/GenBank/DDBJ databases">
        <authorList>
            <person name="de Groot N.N."/>
        </authorList>
    </citation>
    <scope>NUCLEOTIDE SEQUENCE [LARGE SCALE GENOMIC DNA]</scope>
    <source>
        <strain evidence="3 4">CGMCC 1.12097</strain>
    </source>
</reference>
<sequence>MRLTALSAALSIALPAAAFAGPASDAVKFFYVPAVKFEADEQYRDRFTEPVTKLFDLNDQATKKHPDEVACIDFDPGLDAQDFDQKSVSKTLKLSEKRDGDNAEVTASFSLFSEGDDSKREMVWSLKKIDGKWKISDIASKTSAWKLSALECMAGQTPE</sequence>
<dbReference type="Proteomes" id="UP000198588">
    <property type="component" value="Unassembled WGS sequence"/>
</dbReference>
<evidence type="ECO:0000256" key="1">
    <source>
        <dbReference type="SAM" id="SignalP"/>
    </source>
</evidence>
<dbReference type="RefSeq" id="WP_091577455.1">
    <property type="nucleotide sequence ID" value="NZ_FMXM01000005.1"/>
</dbReference>
<feature type="signal peptide" evidence="1">
    <location>
        <begin position="1"/>
        <end position="20"/>
    </location>
</feature>
<evidence type="ECO:0000313" key="4">
    <source>
        <dbReference type="Proteomes" id="UP000198588"/>
    </source>
</evidence>
<name>A0A1G5XAN2_9HYPH</name>
<dbReference type="Pfam" id="PF12883">
    <property type="entry name" value="DUF3828"/>
    <property type="match status" value="1"/>
</dbReference>
<feature type="domain" description="DUF3828" evidence="2">
    <location>
        <begin position="57"/>
        <end position="142"/>
    </location>
</feature>
<dbReference type="Gene3D" id="3.10.450.50">
    <property type="match status" value="1"/>
</dbReference>
<evidence type="ECO:0000313" key="3">
    <source>
        <dbReference type="EMBL" id="SDA67451.1"/>
    </source>
</evidence>
<organism evidence="3 4">
    <name type="scientific">Mesorhizobium qingshengii</name>
    <dbReference type="NCBI Taxonomy" id="1165689"/>
    <lineage>
        <taxon>Bacteria</taxon>
        <taxon>Pseudomonadati</taxon>
        <taxon>Pseudomonadota</taxon>
        <taxon>Alphaproteobacteria</taxon>
        <taxon>Hyphomicrobiales</taxon>
        <taxon>Phyllobacteriaceae</taxon>
        <taxon>Mesorhizobium</taxon>
    </lineage>
</organism>
<accession>A0A1G5XAN2</accession>
<dbReference type="STRING" id="1165689.SAMN02927914_02156"/>
<gene>
    <name evidence="3" type="ORF">SAMN02927914_02156</name>
</gene>
<dbReference type="EMBL" id="FMXM01000005">
    <property type="protein sequence ID" value="SDA67451.1"/>
    <property type="molecule type" value="Genomic_DNA"/>
</dbReference>
<protein>
    <recommendedName>
        <fullName evidence="2">DUF3828 domain-containing protein</fullName>
    </recommendedName>
</protein>
<dbReference type="OrthoDB" id="7174015at2"/>
<keyword evidence="1" id="KW-0732">Signal</keyword>
<dbReference type="InterPro" id="IPR024289">
    <property type="entry name" value="DUF3828"/>
</dbReference>
<proteinExistence type="predicted"/>
<evidence type="ECO:0000259" key="2">
    <source>
        <dbReference type="Pfam" id="PF12883"/>
    </source>
</evidence>
<dbReference type="AlphaFoldDB" id="A0A1G5XAN2"/>
<feature type="chain" id="PRO_5011631659" description="DUF3828 domain-containing protein" evidence="1">
    <location>
        <begin position="21"/>
        <end position="159"/>
    </location>
</feature>